<protein>
    <submittedName>
        <fullName evidence="1">Uncharacterized protein</fullName>
    </submittedName>
</protein>
<dbReference type="Proteomes" id="UP000323917">
    <property type="component" value="Chromosome"/>
</dbReference>
<keyword evidence="2" id="KW-1185">Reference proteome</keyword>
<dbReference type="EMBL" id="CP042913">
    <property type="protein sequence ID" value="QEG33641.1"/>
    <property type="molecule type" value="Genomic_DNA"/>
</dbReference>
<sequence length="977" mass="98659">MPRIETLPSRIGKLFCLALVIELCFETQSLHAQTWFGPDGGSYHDSSNWLPTNVPDTPAETAQFSGGTGGVAFNSDVTINILNKLGGVHTFFTSGPTKPVTLSSDETRVSNSTSGGILTLGKSTGTAAINLDVATLLRVGNEGVLNIMEGSSVTSSELSLGAVSTGDGTILVDGPGSSLNITGTAPIDIGEQSSTGNLTVQNDATASFADTLNLADSAIAGSSAVVSILSGGSVIANDHVNVGTGSTAGQFANLTVSGTGIAASSFTQTGATQLTVGSSVSGNTAEVNVNNGGILSTGTGPITINSNGVINITDGTFNANGSITTSGGGSLSLNGGELNANKGFDGIIQPSDFAAGTLTVTNGSFDLPSDFYYHGGIEAFTHFHLILGAGATLNLNHSFLVGWNLGTGDFTIRDGANASTSVGAIFPRGHVTVDGDFSTWTLTSLLRPLGGSMSIQNGGDVISPETLIDADDFDPTNEGTISIDGMGSTLTSSATLSVGDATKGDLIITDQGEASNVTGIIGNQVGAIGSATVDGFGSLWANTTSLTVGQQGYGTLQVTGGGVVSSRNGFIGSEADSNGTATIAGSGSIWTNADLYVGGNSSTIGGNAQLRILDNGLVEVGDTLTIWDQGTIILNGGILKLDSTATVGSGTVNYFKGTFHLTDAGGYTVGANSGLIDEALGFDNAIIPAGGGLIVDEQLLVPAGTSLTVVASDVNVDELTNNELVNMTGGKITTATGLINNADMILVNTTIDGPVTNTSGSTVTVLGTVDFNDMVSGPGNFFGPGTANFNGGMAPGASPAQVAFEGNASLATTNTLFIELGGTSAGSEFDTLAIAGIADLRGTLDVSLLTGFTPSLGDSFEIITAANVLDSFEVENLPNIGPLLWNVNYGATSVVLEVLSPFTADFDLDGDVDGRDFLVWQRGGSPNGVNSGDLALWQGQYGSVIPLTPAATAVPEPSALTLLMLSTHLIGWRGRDY</sequence>
<name>A0A5B9QHE2_9BACT</name>
<dbReference type="Gene3D" id="2.160.20.20">
    <property type="match status" value="1"/>
</dbReference>
<dbReference type="InterPro" id="IPR030895">
    <property type="entry name" value="T5SS_PEPC_rpt"/>
</dbReference>
<reference evidence="1 2" key="1">
    <citation type="submission" date="2019-08" db="EMBL/GenBank/DDBJ databases">
        <title>Deep-cultivation of Planctomycetes and their phenomic and genomic characterization uncovers novel biology.</title>
        <authorList>
            <person name="Wiegand S."/>
            <person name="Jogler M."/>
            <person name="Boedeker C."/>
            <person name="Pinto D."/>
            <person name="Vollmers J."/>
            <person name="Rivas-Marin E."/>
            <person name="Kohn T."/>
            <person name="Peeters S.H."/>
            <person name="Heuer A."/>
            <person name="Rast P."/>
            <person name="Oberbeckmann S."/>
            <person name="Bunk B."/>
            <person name="Jeske O."/>
            <person name="Meyerdierks A."/>
            <person name="Storesund J.E."/>
            <person name="Kallscheuer N."/>
            <person name="Luecker S."/>
            <person name="Lage O.M."/>
            <person name="Pohl T."/>
            <person name="Merkel B.J."/>
            <person name="Hornburger P."/>
            <person name="Mueller R.-W."/>
            <person name="Bruemmer F."/>
            <person name="Labrenz M."/>
            <person name="Spormann A.M."/>
            <person name="Op den Camp H."/>
            <person name="Overmann J."/>
            <person name="Amann R."/>
            <person name="Jetten M.S.M."/>
            <person name="Mascher T."/>
            <person name="Medema M.H."/>
            <person name="Devos D.P."/>
            <person name="Kaster A.-K."/>
            <person name="Ovreas L."/>
            <person name="Rohde M."/>
            <person name="Galperin M.Y."/>
            <person name="Jogler C."/>
        </authorList>
    </citation>
    <scope>NUCLEOTIDE SEQUENCE [LARGE SCALE GENOMIC DNA]</scope>
    <source>
        <strain evidence="1 2">Pr1d</strain>
    </source>
</reference>
<dbReference type="KEGG" id="bgok:Pr1d_09050"/>
<evidence type="ECO:0000313" key="1">
    <source>
        <dbReference type="EMBL" id="QEG33641.1"/>
    </source>
</evidence>
<accession>A0A5B9QHE2</accession>
<evidence type="ECO:0000313" key="2">
    <source>
        <dbReference type="Proteomes" id="UP000323917"/>
    </source>
</evidence>
<dbReference type="NCBIfam" id="TIGR04393">
    <property type="entry name" value="rpt_T5SS_PEPC"/>
    <property type="match status" value="4"/>
</dbReference>
<dbReference type="AlphaFoldDB" id="A0A5B9QHE2"/>
<gene>
    <name evidence="1" type="ORF">Pr1d_09050</name>
</gene>
<dbReference type="RefSeq" id="WP_148072381.1">
    <property type="nucleotide sequence ID" value="NZ_CP042913.1"/>
</dbReference>
<proteinExistence type="predicted"/>
<organism evidence="1 2">
    <name type="scientific">Bythopirellula goksoeyrii</name>
    <dbReference type="NCBI Taxonomy" id="1400387"/>
    <lineage>
        <taxon>Bacteria</taxon>
        <taxon>Pseudomonadati</taxon>
        <taxon>Planctomycetota</taxon>
        <taxon>Planctomycetia</taxon>
        <taxon>Pirellulales</taxon>
        <taxon>Lacipirellulaceae</taxon>
        <taxon>Bythopirellula</taxon>
    </lineage>
</organism>
<dbReference type="InterPro" id="IPR012332">
    <property type="entry name" value="Autotransporter_pectin_lyase_C"/>
</dbReference>
<dbReference type="OrthoDB" id="292813at2"/>